<reference evidence="2 3" key="1">
    <citation type="journal article" date="2024" name="Nat. Commun.">
        <title>Phylogenomics reveals the evolutionary origins of lichenization in chlorophyte algae.</title>
        <authorList>
            <person name="Puginier C."/>
            <person name="Libourel C."/>
            <person name="Otte J."/>
            <person name="Skaloud P."/>
            <person name="Haon M."/>
            <person name="Grisel S."/>
            <person name="Petersen M."/>
            <person name="Berrin J.G."/>
            <person name="Delaux P.M."/>
            <person name="Dal Grande F."/>
            <person name="Keller J."/>
        </authorList>
    </citation>
    <scope>NUCLEOTIDE SEQUENCE [LARGE SCALE GENOMIC DNA]</scope>
    <source>
        <strain evidence="2 3">SAG 2043</strain>
    </source>
</reference>
<name>A0AAW1R9S2_9CHLO</name>
<comment type="caution">
    <text evidence="2">The sequence shown here is derived from an EMBL/GenBank/DDBJ whole genome shotgun (WGS) entry which is preliminary data.</text>
</comment>
<evidence type="ECO:0000313" key="2">
    <source>
        <dbReference type="EMBL" id="KAK9830352.1"/>
    </source>
</evidence>
<proteinExistence type="predicted"/>
<evidence type="ECO:0000256" key="1">
    <source>
        <dbReference type="SAM" id="Coils"/>
    </source>
</evidence>
<sequence length="383" mass="43531">MYLSLADGLPQMIYDQRLVKAVDFYTQAAQCACNPEEASSAHRNLGQALMKQAQRAITLLQRLEHSCAALHHLSAALGSGLSCKHRDWCEAIEEMLEGCEADLHALLPLADSVDDALLRRWMQRIAEAASEGLPAYKTEKWMQLAEYVYKSGIYVLERDIYLHQCICDCIKARETAAAILQRSLAESETLDMEAVWLVIDMYKQAAILTRERAVDQEALALARLGLTYETVMRARAKATEYLKAAFQLANTLVPVPYNQDWFKDIIDTLQRLQREAALQEEKERHRERAPILEALKDELAAIKRAADAGTHRLIQHIYKVHPPKNPRHSQPDMSPDNMKKGLLAAITHYHPDKQRQKDHGAEWCVLAEEICKALNIKYEMFKG</sequence>
<accession>A0AAW1R9S2</accession>
<keyword evidence="3" id="KW-1185">Reference proteome</keyword>
<dbReference type="EMBL" id="JALJOR010000001">
    <property type="protein sequence ID" value="KAK9830352.1"/>
    <property type="molecule type" value="Genomic_DNA"/>
</dbReference>
<keyword evidence="1" id="KW-0175">Coiled coil</keyword>
<dbReference type="Proteomes" id="UP001489004">
    <property type="component" value="Unassembled WGS sequence"/>
</dbReference>
<dbReference type="InterPro" id="IPR036869">
    <property type="entry name" value="J_dom_sf"/>
</dbReference>
<gene>
    <name evidence="2" type="ORF">WJX72_011214</name>
</gene>
<dbReference type="AlphaFoldDB" id="A0AAW1R9S2"/>
<organism evidence="2 3">
    <name type="scientific">[Myrmecia] bisecta</name>
    <dbReference type="NCBI Taxonomy" id="41462"/>
    <lineage>
        <taxon>Eukaryota</taxon>
        <taxon>Viridiplantae</taxon>
        <taxon>Chlorophyta</taxon>
        <taxon>core chlorophytes</taxon>
        <taxon>Trebouxiophyceae</taxon>
        <taxon>Trebouxiales</taxon>
        <taxon>Trebouxiaceae</taxon>
        <taxon>Myrmecia</taxon>
    </lineage>
</organism>
<evidence type="ECO:0000313" key="3">
    <source>
        <dbReference type="Proteomes" id="UP001489004"/>
    </source>
</evidence>
<feature type="coiled-coil region" evidence="1">
    <location>
        <begin position="262"/>
        <end position="289"/>
    </location>
</feature>
<dbReference type="Gene3D" id="1.10.287.110">
    <property type="entry name" value="DnaJ domain"/>
    <property type="match status" value="1"/>
</dbReference>
<protein>
    <submittedName>
        <fullName evidence="2">Uncharacterized protein</fullName>
    </submittedName>
</protein>